<reference evidence="2 3" key="2">
    <citation type="submission" date="2016-08" db="EMBL/GenBank/DDBJ databases">
        <title>Pervasive Adenine N6-methylation of Active Genes in Fungi.</title>
        <authorList>
            <consortium name="DOE Joint Genome Institute"/>
            <person name="Mondo S.J."/>
            <person name="Dannebaum R.O."/>
            <person name="Kuo R.C."/>
            <person name="Labutti K."/>
            <person name="Haridas S."/>
            <person name="Kuo A."/>
            <person name="Salamov A."/>
            <person name="Ahrendt S.R."/>
            <person name="Lipzen A."/>
            <person name="Sullivan W."/>
            <person name="Andreopoulos W.B."/>
            <person name="Clum A."/>
            <person name="Lindquist E."/>
            <person name="Daum C."/>
            <person name="Ramamoorthy G.K."/>
            <person name="Gryganskyi A."/>
            <person name="Culley D."/>
            <person name="Magnuson J.K."/>
            <person name="James T.Y."/>
            <person name="O'Malley M.A."/>
            <person name="Stajich J.E."/>
            <person name="Spatafora J.W."/>
            <person name="Visel A."/>
            <person name="Grigoriev I.V."/>
        </authorList>
    </citation>
    <scope>NUCLEOTIDE SEQUENCE [LARGE SCALE GENOMIC DNA]</scope>
    <source>
        <strain evidence="2 3">S4</strain>
    </source>
</reference>
<reference evidence="2 3" key="1">
    <citation type="submission" date="2016-08" db="EMBL/GenBank/DDBJ databases">
        <title>A Parts List for Fungal Cellulosomes Revealed by Comparative Genomics.</title>
        <authorList>
            <consortium name="DOE Joint Genome Institute"/>
            <person name="Haitjema C.H."/>
            <person name="Gilmore S.P."/>
            <person name="Henske J.K."/>
            <person name="Solomon K.V."/>
            <person name="De Groot R."/>
            <person name="Kuo A."/>
            <person name="Mondo S.J."/>
            <person name="Salamov A.A."/>
            <person name="Labutti K."/>
            <person name="Zhao Z."/>
            <person name="Chiniquy J."/>
            <person name="Barry K."/>
            <person name="Brewer H.M."/>
            <person name="Purvine S.O."/>
            <person name="Wright A.T."/>
            <person name="Boxma B."/>
            <person name="Van Alen T."/>
            <person name="Hackstein J.H."/>
            <person name="Baker S.E."/>
            <person name="Grigoriev I.V."/>
            <person name="O'Malley M.A."/>
        </authorList>
    </citation>
    <scope>NUCLEOTIDE SEQUENCE [LARGE SCALE GENOMIC DNA]</scope>
    <source>
        <strain evidence="2 3">S4</strain>
    </source>
</reference>
<protein>
    <recommendedName>
        <fullName evidence="1">Methyltransferase domain-containing protein</fullName>
    </recommendedName>
</protein>
<comment type="caution">
    <text evidence="2">The sequence shown here is derived from an EMBL/GenBank/DDBJ whole genome shotgun (WGS) entry which is preliminary data.</text>
</comment>
<dbReference type="AlphaFoldDB" id="A0A1Y1WIU0"/>
<name>A0A1Y1WIU0_9FUNG</name>
<accession>A0A1Y1WIU0</accession>
<sequence length="880" mass="104387">MNSFIPSNNYESLEEQDSLEDILNSIYKQINIIKNHSYFNHENSHFELEFRLRRKYVNINLNKFIDDNACQYSEYSYSENKTTRYRIIGHSIYPYIKNEKEETTTEENALNEFQYTDLSNLFNYLKNNENIEITNSLNHHIEYTKKLTLVTFYYFIFKISLSIEVSLDSTSIKHHLKNENKMEVVNENENENEIEDFNVNKSETKDFNESENEIEDTIQNEIEKENVVGNENINHNEVNNRCINNLKNKDMNKKYKELSISILKYITPIIKKRRSFLIKNDVRIDMTVFEDKSQFEIDFSKNIYQKKKDIIDIVHTIMLSLDCSNFILDYLFSLVPNFEFQKPITPSLDILYKEAKNLIENTFYVAAKTDGFRRLIIVINNLMFSISETFHVEYICQIKSNINIVFDCEYIDDVFIPFDIIYYNDDLRNKSYSERIGILNTLNFQEFNHKIVQKNIIQCSSFQDLQIISNTLTKNDNKLIPNDGIIITDGQSSYYDNVKVYKIKTINTVDLRFDGRYFYAKQHLIKKSNLNLTLSEYKKICQLYNKHKKYVKQQNNKNNFYYQKQVEIINDIPIKKRVVQYHLVREKKIPFIIEINLDTKTFVKERKDKYTSNSIYTFNSILIASYQKINIEIFSPSSTTLMRKYHNIIKQNILNKYKGNLLDIGTGNGGDIHKWKHFRKIVCVEPDHEKIKILKERISKSEIKNRISIIQNTIQNIKLKNIYNVATCFFALNDFTYTNISNMLKNIYKNISGIFSAIFFDYNLFTENIDSSSIIYKKCINSKNGNYINIIDKTSPIYLLSSLRYAHLECDNIMYINITNSYILNHYECGINSDHVKEIFEKFGFRVLNEYTIDSFPFLEKSQILYTSNIKVIEFSNINN</sequence>
<dbReference type="Pfam" id="PF13649">
    <property type="entry name" value="Methyltransf_25"/>
    <property type="match status" value="1"/>
</dbReference>
<dbReference type="SUPFAM" id="SSF56091">
    <property type="entry name" value="DNA ligase/mRNA capping enzyme, catalytic domain"/>
    <property type="match status" value="1"/>
</dbReference>
<evidence type="ECO:0000259" key="1">
    <source>
        <dbReference type="Pfam" id="PF13649"/>
    </source>
</evidence>
<gene>
    <name evidence="2" type="ORF">BCR32DRAFT_285619</name>
</gene>
<dbReference type="SUPFAM" id="SSF53335">
    <property type="entry name" value="S-adenosyl-L-methionine-dependent methyltransferases"/>
    <property type="match status" value="1"/>
</dbReference>
<dbReference type="InterPro" id="IPR041698">
    <property type="entry name" value="Methyltransf_25"/>
</dbReference>
<dbReference type="EMBL" id="MCFG01000387">
    <property type="protein sequence ID" value="ORX73459.1"/>
    <property type="molecule type" value="Genomic_DNA"/>
</dbReference>
<keyword evidence="3" id="KW-1185">Reference proteome</keyword>
<feature type="domain" description="Methyltransferase" evidence="1">
    <location>
        <begin position="662"/>
        <end position="749"/>
    </location>
</feature>
<evidence type="ECO:0000313" key="2">
    <source>
        <dbReference type="EMBL" id="ORX73459.1"/>
    </source>
</evidence>
<organism evidence="2 3">
    <name type="scientific">Anaeromyces robustus</name>
    <dbReference type="NCBI Taxonomy" id="1754192"/>
    <lineage>
        <taxon>Eukaryota</taxon>
        <taxon>Fungi</taxon>
        <taxon>Fungi incertae sedis</taxon>
        <taxon>Chytridiomycota</taxon>
        <taxon>Chytridiomycota incertae sedis</taxon>
        <taxon>Neocallimastigomycetes</taxon>
        <taxon>Neocallimastigales</taxon>
        <taxon>Neocallimastigaceae</taxon>
        <taxon>Anaeromyces</taxon>
    </lineage>
</organism>
<dbReference type="InterPro" id="IPR029063">
    <property type="entry name" value="SAM-dependent_MTases_sf"/>
</dbReference>
<dbReference type="Gene3D" id="3.40.50.150">
    <property type="entry name" value="Vaccinia Virus protein VP39"/>
    <property type="match status" value="1"/>
</dbReference>
<proteinExistence type="predicted"/>
<dbReference type="OrthoDB" id="2138999at2759"/>
<dbReference type="Proteomes" id="UP000193944">
    <property type="component" value="Unassembled WGS sequence"/>
</dbReference>
<evidence type="ECO:0000313" key="3">
    <source>
        <dbReference type="Proteomes" id="UP000193944"/>
    </source>
</evidence>